<keyword evidence="3" id="KW-0540">Nuclease</keyword>
<dbReference type="GO" id="GO:0004527">
    <property type="term" value="F:exonuclease activity"/>
    <property type="evidence" value="ECO:0007669"/>
    <property type="project" value="UniProtKB-KW"/>
</dbReference>
<keyword evidence="3" id="KW-0269">Exonuclease</keyword>
<keyword evidence="3" id="KW-0378">Hydrolase</keyword>
<reference evidence="3" key="1">
    <citation type="journal article" date="2021" name="Proc. Natl. Acad. Sci. U.S.A.">
        <title>A Catalog of Tens of Thousands of Viruses from Human Metagenomes Reveals Hidden Associations with Chronic Diseases.</title>
        <authorList>
            <person name="Tisza M.J."/>
            <person name="Buck C.B."/>
        </authorList>
    </citation>
    <scope>NUCLEOTIDE SEQUENCE</scope>
    <source>
        <strain evidence="3">Ctw1L9</strain>
    </source>
</reference>
<proteinExistence type="predicted"/>
<keyword evidence="1" id="KW-1133">Transmembrane helix</keyword>
<evidence type="ECO:0000259" key="2">
    <source>
        <dbReference type="Pfam" id="PF12705"/>
    </source>
</evidence>
<feature type="transmembrane region" description="Helical" evidence="1">
    <location>
        <begin position="1370"/>
        <end position="1391"/>
    </location>
</feature>
<dbReference type="InterPro" id="IPR011604">
    <property type="entry name" value="PDDEXK-like_dom_sf"/>
</dbReference>
<organism evidence="3">
    <name type="scientific">Siphoviridae sp. gcode 4</name>
    <dbReference type="NCBI Taxonomy" id="2838368"/>
    <lineage>
        <taxon>Viruses</taxon>
        <taxon>Duplodnaviria</taxon>
        <taxon>Heunggongvirae</taxon>
        <taxon>Uroviricota</taxon>
        <taxon>Caudoviricetes</taxon>
    </lineage>
</organism>
<dbReference type="Gene3D" id="3.90.320.10">
    <property type="match status" value="1"/>
</dbReference>
<keyword evidence="1" id="KW-0812">Transmembrane</keyword>
<protein>
    <submittedName>
        <fullName evidence="3">Exonuclease V</fullName>
    </submittedName>
</protein>
<dbReference type="EMBL" id="BK059154">
    <property type="protein sequence ID" value="DAE92712.1"/>
    <property type="molecule type" value="Genomic_DNA"/>
</dbReference>
<accession>A0A8S5RT90</accession>
<feature type="domain" description="PD-(D/E)XK endonuclease-like" evidence="2">
    <location>
        <begin position="148"/>
        <end position="293"/>
    </location>
</feature>
<dbReference type="InterPro" id="IPR038726">
    <property type="entry name" value="PDDEXK_AddAB-type"/>
</dbReference>
<keyword evidence="1" id="KW-0472">Membrane</keyword>
<dbReference type="Pfam" id="PF12705">
    <property type="entry name" value="PDDEXK_1"/>
    <property type="match status" value="1"/>
</dbReference>
<evidence type="ECO:0000256" key="1">
    <source>
        <dbReference type="SAM" id="Phobius"/>
    </source>
</evidence>
<name>A0A8S5RT90_9CAUD</name>
<sequence>MARNCTYEITINGEKKVFNSEMELDTFLDNYAQNMVVDNVDATLQVDQQQVTVDKISEAIKKYKSLATEFEITNEDGEKEIALKLDKSMGVTKFLTTYGDPFDLAKVLVTKFNLEEYLKREKERLMKKGMTSNEADKYLEDLQKSWTQLTDYGTEVHKLFESVINPEIEYTPKLLNEEQVSLLQNQLRDFIEDTKEKFGRDCKFITEIPIVSEDIAEPYKAAGLNSINGRIDLLIVDKNGNAHIRDFKVSRKAVGAWDETRNALLNNVWASTKKLGAAYQLNFYKAMLEQQGINVATVGIIPVKLDIDYKKDNSGNDNLSQIDNLSGVYIDSDNIIVNPSNTIGKYYDRVREIIPIRRLTDSFDIIKTIEEPMSKFFPNYELSSKVQRKNANFKFYKKKLIQYVNSSDPYAKYGKYRFWNEFKSKDFTKSKWEYADTEKEIDKKLEDYIKHINDRRGNELADIAQDIVNIQQNAMDINDLAKDNPYKGDFLRRHISKYIEGGWQFENNPSFISAGLLVFTKNKLLEIVSITNNVIDQKVKLEKGTSILGSTKANRDVDEHKTMAATNGNIDLIKVMALLNSDTINYENYRINKIESINIWQQTGTDEYFDKLYDNFVELCRAHNVPINLKKSNFSSTLEYVVSTITDICGPEKLKHIGNWAITFSADDVIKGGEFLKNRMEELRKLENAQGLRKAIHTGQWNFDDPLQTSYMLLGKALNKLRGYEVYIEPDPAKLVNVTGSFYIGTDITSINNSPSLTAQEIGRIVAVTETKIRRQELAWNSKVRKVFKDFYRFKDQNRLIGGEVKYFDNLFRKDENGNITKDFMLKDINDSSLAKEEKALIKTFTEIVNQLRFDGNAERIQQALEDGTYYQVPVAIGSMKSQFHNKGFKEGIKMEYQEVTNMLKLFEEQMKDFDLTKDSQRVYNKFKIGNDTREQIIANHGINSLETHLEDLLGSIIHAYVAEEQYNDIIPQIQGIKIALQYNQAMYGQEAKNLLEFIDKYVTSNIYNKPIMDKNLQPIYKTLASIKKITTATALALNVRSGLREMMQGMWIHISRTMANAYGKDQFSGRDLAEAWGIIFKDSPRRITTLTKVEALNVEYGMANMDADVVQKALSQSRSGILNFSTDKLYICNRVPDMYHRMGLLIAKMIHDGCWEAYSVNSDDELVYNFKKDKRFDVFTAAGADVNSEAYKRQEGLYEAYRQQFNQEGWNIEKGQPLPRAYTVREATSIKSFSELCFGHYDKNTQMIAKQMFMGAMMLQFRTFLSAKLEQWILKPGTYDQGKFVEKFDENGVRYVMIQSTGENGLPTTRVDLETNVKEGETATPYVEWQGRFIEGIAYSMIDFLKAIGKMDYNEFKALWANPTKKANFYLFLTDLIFMSLIMWMIYAVFLSEENKEELGALGHLGAMALYTSFQDGPIQNIVAQFAGDLNPPAYSIIKNIVNQSTAVITGDKNLWEGATSTFGFMSDLKYIGDKLD</sequence>
<evidence type="ECO:0000313" key="3">
    <source>
        <dbReference type="EMBL" id="DAE92712.1"/>
    </source>
</evidence>